<dbReference type="Gene3D" id="3.40.50.300">
    <property type="entry name" value="P-loop containing nucleotide triphosphate hydrolases"/>
    <property type="match status" value="1"/>
</dbReference>
<dbReference type="Proteomes" id="UP000530928">
    <property type="component" value="Unassembled WGS sequence"/>
</dbReference>
<comment type="caution">
    <text evidence="1">The sequence shown here is derived from an EMBL/GenBank/DDBJ whole genome shotgun (WGS) entry which is preliminary data.</text>
</comment>
<name>A0A7W0CTT8_9ACTN</name>
<dbReference type="PANTHER" id="PTHR47691:SF3">
    <property type="entry name" value="HTH-TYPE TRANSCRIPTIONAL REGULATOR RV0890C-RELATED"/>
    <property type="match status" value="1"/>
</dbReference>
<dbReference type="PANTHER" id="PTHR47691">
    <property type="entry name" value="REGULATOR-RELATED"/>
    <property type="match status" value="1"/>
</dbReference>
<dbReference type="InterPro" id="IPR027417">
    <property type="entry name" value="P-loop_NTPase"/>
</dbReference>
<dbReference type="PRINTS" id="PR00364">
    <property type="entry name" value="DISEASERSIST"/>
</dbReference>
<dbReference type="Gene3D" id="1.25.40.10">
    <property type="entry name" value="Tetratricopeptide repeat domain"/>
    <property type="match status" value="1"/>
</dbReference>
<dbReference type="EC" id="2.7.11.1" evidence="1"/>
<dbReference type="EMBL" id="JACDUR010000010">
    <property type="protein sequence ID" value="MBA2897117.1"/>
    <property type="molecule type" value="Genomic_DNA"/>
</dbReference>
<keyword evidence="1" id="KW-0808">Transferase</keyword>
<organism evidence="1 2">
    <name type="scientific">Nonomuraea soli</name>
    <dbReference type="NCBI Taxonomy" id="1032476"/>
    <lineage>
        <taxon>Bacteria</taxon>
        <taxon>Bacillati</taxon>
        <taxon>Actinomycetota</taxon>
        <taxon>Actinomycetes</taxon>
        <taxon>Streptosporangiales</taxon>
        <taxon>Streptosporangiaceae</taxon>
        <taxon>Nonomuraea</taxon>
    </lineage>
</organism>
<dbReference type="SUPFAM" id="SSF48452">
    <property type="entry name" value="TPR-like"/>
    <property type="match status" value="1"/>
</dbReference>
<dbReference type="RefSeq" id="WP_181615830.1">
    <property type="nucleotide sequence ID" value="NZ_BAABAM010000010.1"/>
</dbReference>
<dbReference type="InterPro" id="IPR011990">
    <property type="entry name" value="TPR-like_helical_dom_sf"/>
</dbReference>
<reference evidence="1 2" key="1">
    <citation type="submission" date="2020-07" db="EMBL/GenBank/DDBJ databases">
        <title>Genomic Encyclopedia of Type Strains, Phase IV (KMG-IV): sequencing the most valuable type-strain genomes for metagenomic binning, comparative biology and taxonomic classification.</title>
        <authorList>
            <person name="Goeker M."/>
        </authorList>
    </citation>
    <scope>NUCLEOTIDE SEQUENCE [LARGE SCALE GENOMIC DNA]</scope>
    <source>
        <strain evidence="1 2">DSM 45533</strain>
    </source>
</reference>
<dbReference type="GO" id="GO:0004674">
    <property type="term" value="F:protein serine/threonine kinase activity"/>
    <property type="evidence" value="ECO:0007669"/>
    <property type="project" value="UniProtKB-KW"/>
</dbReference>
<keyword evidence="2" id="KW-1185">Reference proteome</keyword>
<keyword evidence="1" id="KW-0723">Serine/threonine-protein kinase</keyword>
<evidence type="ECO:0000313" key="1">
    <source>
        <dbReference type="EMBL" id="MBA2897117.1"/>
    </source>
</evidence>
<evidence type="ECO:0000313" key="2">
    <source>
        <dbReference type="Proteomes" id="UP000530928"/>
    </source>
</evidence>
<keyword evidence="1" id="KW-0418">Kinase</keyword>
<accession>A0A7W0CTT8</accession>
<gene>
    <name evidence="1" type="ORF">HNR30_008513</name>
</gene>
<proteinExistence type="predicted"/>
<sequence>MNLPAEVSAFVGRAGMSDDVVALLDARRLVTLTGPGGVGKTRLALRAARQAGRLFPDGTWLVELSQLRDPELLGLTITELLGARGTPTRPQNEVLAGRIGERRVLLVLDTCEHLLDACAELVTTLLSRCPGLRVLATSREPLDVMGEHVHPVPPMGLDAPLLFVERARAVLPEFEVTDERLALIAEICERLDGLPLAIELAAARLRHLSLTDLARRLDDRFRVLARRRPPPLPHRHHALWTTIGWSHELCTPEERLLWARLSVFAGSFERGLAEEVCHDERLGAGRIFPLLCRLVDKSIVVREERRYRLLDSVREYGAEWLRELGEQGPARDRHARVLLELTRGAEAGWRGPEQLTWVGRLCSELPDLRLALDHSLRADPPLALELAGGLWALWSACGLHREGSYYLGRALAANPWPSPERTKALWVAAWVDIEHFDAAAALARLDGVDHAYADHMIGVAHFVNGDDERAARSFDLALTRRDQLDAAGPGHTLTTAQLGICLARLGDARAEQVLRACVRRCADSGERWSRSIAHYGLALLLHERGDVDGAARENRESLRIKKDFGDVPGAVLGIELQAWLVAARGEGSRAAELLGAVDNLWRTAGLQALSLPYWAEGHMRCEAETRELVGPSAFDAAFTHGAALDVLSAYELAINT</sequence>
<dbReference type="SUPFAM" id="SSF52540">
    <property type="entry name" value="P-loop containing nucleoside triphosphate hydrolases"/>
    <property type="match status" value="1"/>
</dbReference>
<dbReference type="GO" id="GO:0043531">
    <property type="term" value="F:ADP binding"/>
    <property type="evidence" value="ECO:0007669"/>
    <property type="project" value="InterPro"/>
</dbReference>
<dbReference type="AlphaFoldDB" id="A0A7W0CTT8"/>
<protein>
    <submittedName>
        <fullName evidence="1">Non-specific serine/threonine protein kinase</fullName>
        <ecNumber evidence="1">2.7.11.1</ecNumber>
    </submittedName>
</protein>